<organism evidence="2 3">
    <name type="scientific">Geotalea uraniireducens (strain Rf4)</name>
    <name type="common">Geobacter uraniireducens</name>
    <dbReference type="NCBI Taxonomy" id="351605"/>
    <lineage>
        <taxon>Bacteria</taxon>
        <taxon>Pseudomonadati</taxon>
        <taxon>Thermodesulfobacteriota</taxon>
        <taxon>Desulfuromonadia</taxon>
        <taxon>Geobacterales</taxon>
        <taxon>Geobacteraceae</taxon>
        <taxon>Geotalea</taxon>
    </lineage>
</organism>
<dbReference type="InterPro" id="IPR007899">
    <property type="entry name" value="CHAD_dom"/>
</dbReference>
<dbReference type="Gene3D" id="1.40.20.10">
    <property type="entry name" value="CHAD domain"/>
    <property type="match status" value="1"/>
</dbReference>
<dbReference type="PROSITE" id="PS51708">
    <property type="entry name" value="CHAD"/>
    <property type="match status" value="1"/>
</dbReference>
<dbReference type="STRING" id="351605.Gura_2640"/>
<dbReference type="RefSeq" id="WP_011939493.1">
    <property type="nucleotide sequence ID" value="NC_009483.1"/>
</dbReference>
<dbReference type="Proteomes" id="UP000006695">
    <property type="component" value="Chromosome"/>
</dbReference>
<feature type="domain" description="CHAD" evidence="1">
    <location>
        <begin position="8"/>
        <end position="294"/>
    </location>
</feature>
<dbReference type="HOGENOM" id="CLU_939292_0_0_7"/>
<evidence type="ECO:0000313" key="2">
    <source>
        <dbReference type="EMBL" id="ABQ26816.1"/>
    </source>
</evidence>
<dbReference type="SMART" id="SM00880">
    <property type="entry name" value="CHAD"/>
    <property type="match status" value="1"/>
</dbReference>
<keyword evidence="3" id="KW-1185">Reference proteome</keyword>
<dbReference type="InterPro" id="IPR038186">
    <property type="entry name" value="CHAD_dom_sf"/>
</dbReference>
<sequence length="297" mass="33057">MKAQVEGATPLWIACRLLLSERGDDFFARRDKALATADAEDIHDLRVASRRLREGLALFASCYPPAEIAPLGKSFRRVTRALGAIRNTDEALLFFTSLAEEFGDPYRAELAHVQDSFRVERKKELKRLRAALREFAPWALRRGYLRVVSAPSLFASGISVDPFVPLSVFARQAIDAGLSAVMELVPQARRAGEIEAQHRLRIAVKHFRYRAEILEGLFGAGFPELCDRLKAYQDVLGRMHDLDVFAGIVRDAKLAGGTGKTVLNAIATRREGLFAEFTGMLDTMSPEKIGERLRSAL</sequence>
<dbReference type="KEGG" id="gur:Gura_2640"/>
<dbReference type="OrthoDB" id="9777271at2"/>
<dbReference type="EMBL" id="CP000698">
    <property type="protein sequence ID" value="ABQ26816.1"/>
    <property type="molecule type" value="Genomic_DNA"/>
</dbReference>
<dbReference type="PANTHER" id="PTHR39339">
    <property type="entry name" value="SLR1444 PROTEIN"/>
    <property type="match status" value="1"/>
</dbReference>
<accession>A5G4U8</accession>
<dbReference type="PANTHER" id="PTHR39339:SF1">
    <property type="entry name" value="CHAD DOMAIN-CONTAINING PROTEIN"/>
    <property type="match status" value="1"/>
</dbReference>
<name>A5G4U8_GEOUR</name>
<proteinExistence type="predicted"/>
<gene>
    <name evidence="2" type="ordered locus">Gura_2640</name>
</gene>
<protein>
    <submittedName>
        <fullName evidence="2">CHAD domain containing protein</fullName>
    </submittedName>
</protein>
<evidence type="ECO:0000313" key="3">
    <source>
        <dbReference type="Proteomes" id="UP000006695"/>
    </source>
</evidence>
<reference evidence="2 3" key="1">
    <citation type="submission" date="2007-05" db="EMBL/GenBank/DDBJ databases">
        <title>Complete sequence of Geobacter uraniireducens Rf4.</title>
        <authorList>
            <consortium name="US DOE Joint Genome Institute"/>
            <person name="Copeland A."/>
            <person name="Lucas S."/>
            <person name="Lapidus A."/>
            <person name="Barry K."/>
            <person name="Detter J.C."/>
            <person name="Glavina del Rio T."/>
            <person name="Hammon N."/>
            <person name="Israni S."/>
            <person name="Dalin E."/>
            <person name="Tice H."/>
            <person name="Pitluck S."/>
            <person name="Chertkov O."/>
            <person name="Brettin T."/>
            <person name="Bruce D."/>
            <person name="Han C."/>
            <person name="Schmutz J."/>
            <person name="Larimer F."/>
            <person name="Land M."/>
            <person name="Hauser L."/>
            <person name="Kyrpides N."/>
            <person name="Mikhailova N."/>
            <person name="Shelobolina E."/>
            <person name="Aklujkar M."/>
            <person name="Lovley D."/>
            <person name="Richardson P."/>
        </authorList>
    </citation>
    <scope>NUCLEOTIDE SEQUENCE [LARGE SCALE GENOMIC DNA]</scope>
    <source>
        <strain evidence="2 3">Rf4</strain>
    </source>
</reference>
<dbReference type="Pfam" id="PF05235">
    <property type="entry name" value="CHAD"/>
    <property type="match status" value="1"/>
</dbReference>
<evidence type="ECO:0000259" key="1">
    <source>
        <dbReference type="PROSITE" id="PS51708"/>
    </source>
</evidence>
<dbReference type="AlphaFoldDB" id="A5G4U8"/>